<proteinExistence type="predicted"/>
<dbReference type="Gene3D" id="3.40.50.720">
    <property type="entry name" value="NAD(P)-binding Rossmann-like Domain"/>
    <property type="match status" value="1"/>
</dbReference>
<name>A0A4R3JS41_9PROT</name>
<dbReference type="InterPro" id="IPR036291">
    <property type="entry name" value="NAD(P)-bd_dom_sf"/>
</dbReference>
<organism evidence="2 3">
    <name type="scientific">Sulfuritortus calidifontis</name>
    <dbReference type="NCBI Taxonomy" id="1914471"/>
    <lineage>
        <taxon>Bacteria</taxon>
        <taxon>Pseudomonadati</taxon>
        <taxon>Pseudomonadota</taxon>
        <taxon>Betaproteobacteria</taxon>
        <taxon>Nitrosomonadales</taxon>
        <taxon>Thiobacillaceae</taxon>
        <taxon>Sulfuritortus</taxon>
    </lineage>
</organism>
<dbReference type="RefSeq" id="WP_126463011.1">
    <property type="nucleotide sequence ID" value="NZ_AP018721.1"/>
</dbReference>
<dbReference type="Proteomes" id="UP000295135">
    <property type="component" value="Unassembled WGS sequence"/>
</dbReference>
<feature type="domain" description="Gfo/Idh/MocA-like oxidoreductase N-terminal" evidence="1">
    <location>
        <begin position="4"/>
        <end position="90"/>
    </location>
</feature>
<evidence type="ECO:0000313" key="3">
    <source>
        <dbReference type="Proteomes" id="UP000295135"/>
    </source>
</evidence>
<comment type="caution">
    <text evidence="2">The sequence shown here is derived from an EMBL/GenBank/DDBJ whole genome shotgun (WGS) entry which is preliminary data.</text>
</comment>
<evidence type="ECO:0000259" key="1">
    <source>
        <dbReference type="Pfam" id="PF01408"/>
    </source>
</evidence>
<dbReference type="SUPFAM" id="SSF51735">
    <property type="entry name" value="NAD(P)-binding Rossmann-fold domains"/>
    <property type="match status" value="1"/>
</dbReference>
<accession>A0A4R3JS41</accession>
<evidence type="ECO:0000313" key="2">
    <source>
        <dbReference type="EMBL" id="TCS69990.1"/>
    </source>
</evidence>
<dbReference type="InterPro" id="IPR000683">
    <property type="entry name" value="Gfo/Idh/MocA-like_OxRdtase_N"/>
</dbReference>
<reference evidence="2 3" key="1">
    <citation type="submission" date="2019-03" db="EMBL/GenBank/DDBJ databases">
        <title>Genomic Encyclopedia of Type Strains, Phase IV (KMG-IV): sequencing the most valuable type-strain genomes for metagenomic binning, comparative biology and taxonomic classification.</title>
        <authorList>
            <person name="Goeker M."/>
        </authorList>
    </citation>
    <scope>NUCLEOTIDE SEQUENCE [LARGE SCALE GENOMIC DNA]</scope>
    <source>
        <strain evidence="2 3">DSM 103923</strain>
    </source>
</reference>
<dbReference type="Gene3D" id="3.30.360.10">
    <property type="entry name" value="Dihydrodipicolinate Reductase, domain 2"/>
    <property type="match status" value="1"/>
</dbReference>
<dbReference type="Pfam" id="PF01408">
    <property type="entry name" value="GFO_IDH_MocA"/>
    <property type="match status" value="1"/>
</dbReference>
<dbReference type="GO" id="GO:0000166">
    <property type="term" value="F:nucleotide binding"/>
    <property type="evidence" value="ECO:0007669"/>
    <property type="project" value="InterPro"/>
</dbReference>
<sequence length="285" mass="30731">MQRIRLAVVGFGRLGRACIDALREAPDLELAGVVRRPEQARHALPQPYARVKVADHVSALGAVDGALVCVPPEAMLDVAQELLRHKVPVVECAAVDEATLHHNLEALHAVAVDKKVPAILGAGWSPGALSLFQNLFQLLIPKGETELNHRPGVSLHHSAAAREIKGVRDALCAELRGADGRPQRYVYVELQPGADLDAVTRAVVSDPLFLGEETQVFVVDRVAELEQAGHGVVLSRRGTAGRGIHDSLLLEGRFDPYAFSARIMLDAARHLPACKFGAHLYSVLV</sequence>
<dbReference type="AlphaFoldDB" id="A0A4R3JS41"/>
<dbReference type="EMBL" id="SLZY01000018">
    <property type="protein sequence ID" value="TCS69990.1"/>
    <property type="molecule type" value="Genomic_DNA"/>
</dbReference>
<gene>
    <name evidence="2" type="ORF">EDC61_1184</name>
</gene>
<keyword evidence="3" id="KW-1185">Reference proteome</keyword>
<dbReference type="SUPFAM" id="SSF55347">
    <property type="entry name" value="Glyceraldehyde-3-phosphate dehydrogenase-like, C-terminal domain"/>
    <property type="match status" value="1"/>
</dbReference>
<dbReference type="OrthoDB" id="9774191at2"/>
<protein>
    <submittedName>
        <fullName evidence="2">Diaminopimelate dehydrogenase</fullName>
    </submittedName>
</protein>